<dbReference type="EMBL" id="CVQH01022684">
    <property type="protein sequence ID" value="CRK33857.1"/>
    <property type="molecule type" value="Genomic_DNA"/>
</dbReference>
<sequence length="361" mass="39547">MAPATQFELAQPPNDAVSSLSYAPQNSTRLLVSSWDKNVYLYDTHSGTEEAQGTRISTFEHRAPVLDVCFGATDNEAYSACLDWQAYKIDLETGEKTSIAKHSAPVRCVVYSPEQSLLITASWDQTLQIHNTKDPSAPNLTISLPGKPHALSASPSKLVVAMTARLVHIYDLTPIPALFSASSPPEIKPWQQRESSLKFLTRAKGQWKSVLSTYNRAVRNGQGYSSGCLQLAVQASMKVNEPSTEHAVSLISKAQSDGHDISNAIVPLVLADLDEIQAVGQQMRDSSEARASGPAAVRPFPAIQRLFSDLLEQGHQIDNFVFHRAAQVCLALRNYREVVTICVFAAQCNGSRDLAYSVWNF</sequence>
<dbReference type="SMART" id="SM00320">
    <property type="entry name" value="WD40"/>
    <property type="match status" value="3"/>
</dbReference>
<protein>
    <submittedName>
        <fullName evidence="4">Uncharacterized protein</fullName>
    </submittedName>
</protein>
<proteinExistence type="predicted"/>
<dbReference type="PROSITE" id="PS50082">
    <property type="entry name" value="WD_REPEATS_2"/>
    <property type="match status" value="1"/>
</dbReference>
<evidence type="ECO:0000256" key="1">
    <source>
        <dbReference type="ARBA" id="ARBA00022574"/>
    </source>
</evidence>
<dbReference type="Pfam" id="PF00400">
    <property type="entry name" value="WD40"/>
    <property type="match status" value="2"/>
</dbReference>
<dbReference type="SUPFAM" id="SSF50978">
    <property type="entry name" value="WD40 repeat-like"/>
    <property type="match status" value="1"/>
</dbReference>
<evidence type="ECO:0000313" key="4">
    <source>
        <dbReference type="EMBL" id="CRK33857.1"/>
    </source>
</evidence>
<feature type="non-terminal residue" evidence="4">
    <location>
        <position position="361"/>
    </location>
</feature>
<organism evidence="4 5">
    <name type="scientific">Verticillium longisporum</name>
    <name type="common">Verticillium dahliae var. longisporum</name>
    <dbReference type="NCBI Taxonomy" id="100787"/>
    <lineage>
        <taxon>Eukaryota</taxon>
        <taxon>Fungi</taxon>
        <taxon>Dikarya</taxon>
        <taxon>Ascomycota</taxon>
        <taxon>Pezizomycotina</taxon>
        <taxon>Sordariomycetes</taxon>
        <taxon>Hypocreomycetidae</taxon>
        <taxon>Glomerellales</taxon>
        <taxon>Plectosphaerellaceae</taxon>
        <taxon>Verticillium</taxon>
    </lineage>
</organism>
<reference evidence="4 5" key="1">
    <citation type="submission" date="2015-05" db="EMBL/GenBank/DDBJ databases">
        <authorList>
            <person name="Wang D.B."/>
            <person name="Wang M."/>
        </authorList>
    </citation>
    <scope>NUCLEOTIDE SEQUENCE [LARGE SCALE GENOMIC DNA]</scope>
    <source>
        <strain evidence="4">VL1</strain>
    </source>
</reference>
<dbReference type="InterPro" id="IPR015943">
    <property type="entry name" value="WD40/YVTN_repeat-like_dom_sf"/>
</dbReference>
<dbReference type="InterPro" id="IPR036322">
    <property type="entry name" value="WD40_repeat_dom_sf"/>
</dbReference>
<keyword evidence="2" id="KW-0677">Repeat</keyword>
<accession>A0A0G4MI78</accession>
<gene>
    <name evidence="4" type="ORF">BN1708_016288</name>
</gene>
<evidence type="ECO:0000256" key="3">
    <source>
        <dbReference type="PROSITE-ProRule" id="PRU00221"/>
    </source>
</evidence>
<evidence type="ECO:0000256" key="2">
    <source>
        <dbReference type="ARBA" id="ARBA00022737"/>
    </source>
</evidence>
<evidence type="ECO:0000313" key="5">
    <source>
        <dbReference type="Proteomes" id="UP000044602"/>
    </source>
</evidence>
<keyword evidence="5" id="KW-1185">Reference proteome</keyword>
<dbReference type="AlphaFoldDB" id="A0A0G4MI78"/>
<dbReference type="InterPro" id="IPR001680">
    <property type="entry name" value="WD40_rpt"/>
</dbReference>
<dbReference type="Gene3D" id="2.130.10.10">
    <property type="entry name" value="YVTN repeat-like/Quinoprotein amine dehydrogenase"/>
    <property type="match status" value="1"/>
</dbReference>
<keyword evidence="1 3" id="KW-0853">WD repeat</keyword>
<feature type="repeat" description="WD" evidence="3">
    <location>
        <begin position="99"/>
        <end position="129"/>
    </location>
</feature>
<dbReference type="Proteomes" id="UP000044602">
    <property type="component" value="Unassembled WGS sequence"/>
</dbReference>
<dbReference type="PANTHER" id="PTHR10971">
    <property type="entry name" value="MRNA EXPORT FACTOR AND BUB3"/>
    <property type="match status" value="1"/>
</dbReference>
<dbReference type="STRING" id="100787.A0A0G4MI78"/>
<name>A0A0G4MI78_VERLO</name>